<organism evidence="2 3">
    <name type="scientific">Physeter macrocephalus</name>
    <name type="common">Sperm whale</name>
    <name type="synonym">Physeter catodon</name>
    <dbReference type="NCBI Taxonomy" id="9755"/>
    <lineage>
        <taxon>Eukaryota</taxon>
        <taxon>Metazoa</taxon>
        <taxon>Chordata</taxon>
        <taxon>Craniata</taxon>
        <taxon>Vertebrata</taxon>
        <taxon>Euteleostomi</taxon>
        <taxon>Mammalia</taxon>
        <taxon>Eutheria</taxon>
        <taxon>Laurasiatheria</taxon>
        <taxon>Artiodactyla</taxon>
        <taxon>Whippomorpha</taxon>
        <taxon>Cetacea</taxon>
        <taxon>Odontoceti</taxon>
        <taxon>Physeteridae</taxon>
        <taxon>Physeter</taxon>
    </lineage>
</organism>
<sequence>MQNFSFTRLAPHHSGEMARSSSRLTSDWLNNYKKEGYKRQRTNIHLIVSDNRYSPISMARRKAYMKWTIMQPVRTTVVCLRVIFLIVNPFIDIPGCTAVFVTRVGPRKLFPLSVLISFRTEVHAFKHDDPTEVLPPFEALNGCSAFPGRTSRWRRSKTWRSSSSPQIHKKYIYMWNNSYRTPTERWQKTSDLPQGKKLPTYLDRAKDKRINRDKRIRMGPRNTDH</sequence>
<dbReference type="Proteomes" id="UP000248484">
    <property type="component" value="Chromosome 7"/>
</dbReference>
<dbReference type="RefSeq" id="XP_054941844.1">
    <property type="nucleotide sequence ID" value="XM_055085869.1"/>
</dbReference>
<protein>
    <submittedName>
        <fullName evidence="3 4">Uncharacterized protein isoform X1</fullName>
    </submittedName>
</protein>
<evidence type="ECO:0000313" key="6">
    <source>
        <dbReference type="RefSeq" id="XP_054941846.1"/>
    </source>
</evidence>
<evidence type="ECO:0000313" key="5">
    <source>
        <dbReference type="RefSeq" id="XP_054941845.1"/>
    </source>
</evidence>
<accession>A0A9W2WRT5</accession>
<proteinExistence type="predicted"/>
<feature type="region of interest" description="Disordered" evidence="1">
    <location>
        <begin position="186"/>
        <end position="225"/>
    </location>
</feature>
<dbReference type="AlphaFoldDB" id="A0A9W2WRT5"/>
<dbReference type="GeneID" id="114486557"/>
<dbReference type="KEGG" id="pcad:114486557"/>
<reference evidence="3 4" key="1">
    <citation type="submission" date="2025-04" db="UniProtKB">
        <authorList>
            <consortium name="RefSeq"/>
        </authorList>
    </citation>
    <scope>IDENTIFICATION</scope>
    <source>
        <tissue evidence="3 4">Muscle</tissue>
    </source>
</reference>
<evidence type="ECO:0000313" key="3">
    <source>
        <dbReference type="RefSeq" id="XP_054941843.1"/>
    </source>
</evidence>
<keyword evidence="2" id="KW-1185">Reference proteome</keyword>
<evidence type="ECO:0000313" key="2">
    <source>
        <dbReference type="Proteomes" id="UP000248484"/>
    </source>
</evidence>
<gene>
    <name evidence="3 4 5 6" type="primary">LOC114486557</name>
</gene>
<name>A0A9W2WRT5_PHYMC</name>
<dbReference type="RefSeq" id="XP_054941846.1">
    <property type="nucleotide sequence ID" value="XM_055085871.1"/>
</dbReference>
<dbReference type="RefSeq" id="XP_054941843.1">
    <property type="nucleotide sequence ID" value="XM_055085868.1"/>
</dbReference>
<evidence type="ECO:0000313" key="4">
    <source>
        <dbReference type="RefSeq" id="XP_054941844.1"/>
    </source>
</evidence>
<dbReference type="RefSeq" id="XP_054941845.1">
    <property type="nucleotide sequence ID" value="XM_055085870.1"/>
</dbReference>
<evidence type="ECO:0000256" key="1">
    <source>
        <dbReference type="SAM" id="MobiDB-lite"/>
    </source>
</evidence>